<name>A0A6B0SCP6_9CETA</name>
<evidence type="ECO:0000256" key="1">
    <source>
        <dbReference type="PROSITE-ProRule" id="PRU00042"/>
    </source>
</evidence>
<dbReference type="Gene3D" id="3.30.160.60">
    <property type="entry name" value="Classic Zinc Finger"/>
    <property type="match status" value="1"/>
</dbReference>
<keyword evidence="1" id="KW-0479">Metal-binding</keyword>
<dbReference type="GO" id="GO:0008270">
    <property type="term" value="F:zinc ion binding"/>
    <property type="evidence" value="ECO:0007669"/>
    <property type="project" value="UniProtKB-KW"/>
</dbReference>
<sequence length="199" mass="22410">MAAEMLLEPNRATNRRRCGSLSQKQEVLGGCWHGAEDKGAPSEKSLSVEGVSQIKTLKADSCPQKGQPFEKCGPVLRDNFHLPEHQEAHLGQKPYTCGNRFYIAANLQQYQGQHIREIPIRTSVDTALIIKSCRTHLSGESFFSEGIRKDDLASMGFFHQPSSCNILCLFEVCNLKFTCKPRKPHHNHNNFFIPFPLDV</sequence>
<comment type="caution">
    <text evidence="3">The sequence shown here is derived from an EMBL/GenBank/DDBJ whole genome shotgun (WGS) entry which is preliminary data.</text>
</comment>
<gene>
    <name evidence="3" type="ORF">E5288_WYG007424</name>
</gene>
<evidence type="ECO:0000259" key="2">
    <source>
        <dbReference type="PROSITE" id="PS50157"/>
    </source>
</evidence>
<dbReference type="EMBL" id="VBQZ03000199">
    <property type="protein sequence ID" value="MXQ97694.1"/>
    <property type="molecule type" value="Genomic_DNA"/>
</dbReference>
<keyword evidence="1" id="KW-0863">Zinc-finger</keyword>
<feature type="domain" description="C2H2-type" evidence="2">
    <location>
        <begin position="60"/>
        <end position="94"/>
    </location>
</feature>
<proteinExistence type="predicted"/>
<dbReference type="InterPro" id="IPR036236">
    <property type="entry name" value="Znf_C2H2_sf"/>
</dbReference>
<keyword evidence="4" id="KW-1185">Reference proteome</keyword>
<evidence type="ECO:0000313" key="4">
    <source>
        <dbReference type="Proteomes" id="UP000322234"/>
    </source>
</evidence>
<protein>
    <recommendedName>
        <fullName evidence="2">C2H2-type domain-containing protein</fullName>
    </recommendedName>
</protein>
<dbReference type="PROSITE" id="PS50157">
    <property type="entry name" value="ZINC_FINGER_C2H2_2"/>
    <property type="match status" value="1"/>
</dbReference>
<reference evidence="3" key="1">
    <citation type="submission" date="2019-10" db="EMBL/GenBank/DDBJ databases">
        <title>The sequence and de novo assembly of the wild yak genome.</title>
        <authorList>
            <person name="Liu Y."/>
        </authorList>
    </citation>
    <scope>NUCLEOTIDE SEQUENCE [LARGE SCALE GENOMIC DNA]</scope>
    <source>
        <strain evidence="3">WY2019</strain>
    </source>
</reference>
<organism evidence="3 4">
    <name type="scientific">Bos mutus</name>
    <name type="common">wild yak</name>
    <dbReference type="NCBI Taxonomy" id="72004"/>
    <lineage>
        <taxon>Eukaryota</taxon>
        <taxon>Metazoa</taxon>
        <taxon>Chordata</taxon>
        <taxon>Craniata</taxon>
        <taxon>Vertebrata</taxon>
        <taxon>Euteleostomi</taxon>
        <taxon>Mammalia</taxon>
        <taxon>Eutheria</taxon>
        <taxon>Laurasiatheria</taxon>
        <taxon>Artiodactyla</taxon>
        <taxon>Ruminantia</taxon>
        <taxon>Pecora</taxon>
        <taxon>Bovidae</taxon>
        <taxon>Bovinae</taxon>
        <taxon>Bos</taxon>
    </lineage>
</organism>
<accession>A0A6B0SCP6</accession>
<dbReference type="Proteomes" id="UP000322234">
    <property type="component" value="Unassembled WGS sequence"/>
</dbReference>
<dbReference type="InterPro" id="IPR013087">
    <property type="entry name" value="Znf_C2H2_type"/>
</dbReference>
<dbReference type="AlphaFoldDB" id="A0A6B0SCP6"/>
<keyword evidence="1" id="KW-0862">Zinc</keyword>
<evidence type="ECO:0000313" key="3">
    <source>
        <dbReference type="EMBL" id="MXQ97694.1"/>
    </source>
</evidence>
<dbReference type="SUPFAM" id="SSF57667">
    <property type="entry name" value="beta-beta-alpha zinc fingers"/>
    <property type="match status" value="1"/>
</dbReference>